<protein>
    <submittedName>
        <fullName evidence="2">Uncharacterized protein</fullName>
    </submittedName>
</protein>
<keyword evidence="3" id="KW-1185">Reference proteome</keyword>
<accession>A0AAV7N6K3</accession>
<feature type="compositionally biased region" description="Polar residues" evidence="1">
    <location>
        <begin position="1"/>
        <end position="10"/>
    </location>
</feature>
<sequence length="137" mass="15769">MINQRLTGLAQQRPPPSDSHGGLPTRGRHALHCLPNLLENVFTTKQHILLLSRSQEQSHWPDRYINKQRRLPNECVLLRTRHRYPVHLLSKVLVVGVSDTLFLLALGQKLRQPLHLRPAGFKLLFKADLEDEGRSRP</sequence>
<feature type="region of interest" description="Disordered" evidence="1">
    <location>
        <begin position="1"/>
        <end position="26"/>
    </location>
</feature>
<comment type="caution">
    <text evidence="2">The sequence shown here is derived from an EMBL/GenBank/DDBJ whole genome shotgun (WGS) entry which is preliminary data.</text>
</comment>
<evidence type="ECO:0000313" key="3">
    <source>
        <dbReference type="Proteomes" id="UP001066276"/>
    </source>
</evidence>
<name>A0AAV7N6K3_PLEWA</name>
<reference evidence="2" key="1">
    <citation type="journal article" date="2022" name="bioRxiv">
        <title>Sequencing and chromosome-scale assembly of the giantPleurodeles waltlgenome.</title>
        <authorList>
            <person name="Brown T."/>
            <person name="Elewa A."/>
            <person name="Iarovenko S."/>
            <person name="Subramanian E."/>
            <person name="Araus A.J."/>
            <person name="Petzold A."/>
            <person name="Susuki M."/>
            <person name="Suzuki K.-i.T."/>
            <person name="Hayashi T."/>
            <person name="Toyoda A."/>
            <person name="Oliveira C."/>
            <person name="Osipova E."/>
            <person name="Leigh N.D."/>
            <person name="Simon A."/>
            <person name="Yun M.H."/>
        </authorList>
    </citation>
    <scope>NUCLEOTIDE SEQUENCE</scope>
    <source>
        <strain evidence="2">20211129_DDA</strain>
        <tissue evidence="2">Liver</tissue>
    </source>
</reference>
<dbReference type="EMBL" id="JANPWB010000013">
    <property type="protein sequence ID" value="KAJ1108305.1"/>
    <property type="molecule type" value="Genomic_DNA"/>
</dbReference>
<evidence type="ECO:0000256" key="1">
    <source>
        <dbReference type="SAM" id="MobiDB-lite"/>
    </source>
</evidence>
<dbReference type="AlphaFoldDB" id="A0AAV7N6K3"/>
<dbReference type="Proteomes" id="UP001066276">
    <property type="component" value="Chromosome 9"/>
</dbReference>
<evidence type="ECO:0000313" key="2">
    <source>
        <dbReference type="EMBL" id="KAJ1108305.1"/>
    </source>
</evidence>
<organism evidence="2 3">
    <name type="scientific">Pleurodeles waltl</name>
    <name type="common">Iberian ribbed newt</name>
    <dbReference type="NCBI Taxonomy" id="8319"/>
    <lineage>
        <taxon>Eukaryota</taxon>
        <taxon>Metazoa</taxon>
        <taxon>Chordata</taxon>
        <taxon>Craniata</taxon>
        <taxon>Vertebrata</taxon>
        <taxon>Euteleostomi</taxon>
        <taxon>Amphibia</taxon>
        <taxon>Batrachia</taxon>
        <taxon>Caudata</taxon>
        <taxon>Salamandroidea</taxon>
        <taxon>Salamandridae</taxon>
        <taxon>Pleurodelinae</taxon>
        <taxon>Pleurodeles</taxon>
    </lineage>
</organism>
<proteinExistence type="predicted"/>
<gene>
    <name evidence="2" type="ORF">NDU88_005681</name>
</gene>